<sequence>MSSLDTDDRVLKVLNRLDAVLDFENTALGTDPDFDVEASNVLKSRCLYELSTLTEAVQPEQMSGRHGEMLVAIRGKLERNTAKVKAHLDAVRKVTDLLRDAAQEAEADGTYTADQFYMREVI</sequence>
<proteinExistence type="predicted"/>
<dbReference type="RefSeq" id="WP_267991578.1">
    <property type="nucleotide sequence ID" value="NZ_JAPJZI010000001.1"/>
</dbReference>
<keyword evidence="2" id="KW-1185">Reference proteome</keyword>
<reference evidence="1" key="1">
    <citation type="submission" date="2022-11" db="EMBL/GenBank/DDBJ databases">
        <title>Draft genome sequence of Hoeflea poritis E7-10 and Hoeflea prorocentri PM5-8, separated from scleractinian coral Porites lutea and marine dinoflagellate.</title>
        <authorList>
            <person name="Zhang G."/>
            <person name="Wei Q."/>
            <person name="Cai L."/>
        </authorList>
    </citation>
    <scope>NUCLEOTIDE SEQUENCE</scope>
    <source>
        <strain evidence="1">PM5-8</strain>
    </source>
</reference>
<dbReference type="EMBL" id="JAPJZI010000001">
    <property type="protein sequence ID" value="MDA5400169.1"/>
    <property type="molecule type" value="Genomic_DNA"/>
</dbReference>
<evidence type="ECO:0008006" key="3">
    <source>
        <dbReference type="Google" id="ProtNLM"/>
    </source>
</evidence>
<dbReference type="AlphaFoldDB" id="A0A9X3UNA9"/>
<accession>A0A9X3UNA9</accession>
<protein>
    <recommendedName>
        <fullName evidence="3">Flagellar protein FlgN</fullName>
    </recommendedName>
</protein>
<comment type="caution">
    <text evidence="1">The sequence shown here is derived from an EMBL/GenBank/DDBJ whole genome shotgun (WGS) entry which is preliminary data.</text>
</comment>
<organism evidence="1 2">
    <name type="scientific">Hoeflea prorocentri</name>
    <dbReference type="NCBI Taxonomy" id="1922333"/>
    <lineage>
        <taxon>Bacteria</taxon>
        <taxon>Pseudomonadati</taxon>
        <taxon>Pseudomonadota</taxon>
        <taxon>Alphaproteobacteria</taxon>
        <taxon>Hyphomicrobiales</taxon>
        <taxon>Rhizobiaceae</taxon>
        <taxon>Hoeflea</taxon>
    </lineage>
</organism>
<name>A0A9X3UNA9_9HYPH</name>
<evidence type="ECO:0000313" key="2">
    <source>
        <dbReference type="Proteomes" id="UP001151234"/>
    </source>
</evidence>
<evidence type="ECO:0000313" key="1">
    <source>
        <dbReference type="EMBL" id="MDA5400169.1"/>
    </source>
</evidence>
<dbReference type="Proteomes" id="UP001151234">
    <property type="component" value="Unassembled WGS sequence"/>
</dbReference>
<gene>
    <name evidence="1" type="ORF">OQ273_16440</name>
</gene>